<dbReference type="SUPFAM" id="SSF46689">
    <property type="entry name" value="Homeodomain-like"/>
    <property type="match status" value="2"/>
</dbReference>
<dbReference type="Gene3D" id="2.60.120.10">
    <property type="entry name" value="Jelly Rolls"/>
    <property type="match status" value="1"/>
</dbReference>
<evidence type="ECO:0000259" key="4">
    <source>
        <dbReference type="PROSITE" id="PS01124"/>
    </source>
</evidence>
<dbReference type="GO" id="GO:0003700">
    <property type="term" value="F:DNA-binding transcription factor activity"/>
    <property type="evidence" value="ECO:0007669"/>
    <property type="project" value="InterPro"/>
</dbReference>
<dbReference type="EC" id="2.1.1.-" evidence="5"/>
<dbReference type="PANTHER" id="PTHR43280:SF34">
    <property type="entry name" value="ARAC-FAMILY TRANSCRIPTIONAL REGULATOR"/>
    <property type="match status" value="1"/>
</dbReference>
<dbReference type="InterPro" id="IPR003313">
    <property type="entry name" value="AraC-bd"/>
</dbReference>
<dbReference type="EMBL" id="QGQD01000078">
    <property type="protein sequence ID" value="TLC99048.1"/>
    <property type="molecule type" value="Genomic_DNA"/>
</dbReference>
<dbReference type="Gene3D" id="1.10.10.60">
    <property type="entry name" value="Homeodomain-like"/>
    <property type="match status" value="2"/>
</dbReference>
<dbReference type="InterPro" id="IPR018060">
    <property type="entry name" value="HTH_AraC"/>
</dbReference>
<dbReference type="GO" id="GO:0032259">
    <property type="term" value="P:methylation"/>
    <property type="evidence" value="ECO:0007669"/>
    <property type="project" value="UniProtKB-KW"/>
</dbReference>
<accession>A0A4U8Q3U3</accession>
<keyword evidence="2" id="KW-0238">DNA-binding</keyword>
<sequence length="296" mass="35372">MKQRNTHIMKPEDERQYMLNDKFEIMEKYGVPTGALQIHFHNFYEILYIVDGTFNCLIDNTTYYLKRGDFLLIDRNHMHHYQYVEKQHEDSKRILLWITKEFLNELSGPEVDLTGCFTMEGAPAYHFPAHHEDKLADYLFQILFGISTEEGIDAEQMLIEKSYLTLFFVYLNRLCARQRFQFTEEETTTSEMMKRVIEYIDRHIADAIAIEDLVNLTSMTRYQFLRTFKSITSMSIHDFIIKKRLLAACEQIWQGSQISDVYKRCGFADYSSFFRNFKKAYDMSPREFKTYFEQAE</sequence>
<dbReference type="InterPro" id="IPR037923">
    <property type="entry name" value="HTH-like"/>
</dbReference>
<keyword evidence="5" id="KW-0489">Methyltransferase</keyword>
<keyword evidence="5" id="KW-0808">Transferase</keyword>
<comment type="caution">
    <text evidence="5">The sequence shown here is derived from an EMBL/GenBank/DDBJ whole genome shotgun (WGS) entry which is preliminary data.</text>
</comment>
<protein>
    <submittedName>
        <fullName evidence="5">Methylphosphotriester-DNA--protein-cysteine S-methyltransferase</fullName>
        <ecNumber evidence="5">2.1.1.-</ecNumber>
    </submittedName>
</protein>
<dbReference type="InterPro" id="IPR014710">
    <property type="entry name" value="RmlC-like_jellyroll"/>
</dbReference>
<dbReference type="GO" id="GO:0008168">
    <property type="term" value="F:methyltransferase activity"/>
    <property type="evidence" value="ECO:0007669"/>
    <property type="project" value="UniProtKB-KW"/>
</dbReference>
<evidence type="ECO:0000256" key="2">
    <source>
        <dbReference type="ARBA" id="ARBA00023125"/>
    </source>
</evidence>
<name>A0A4U8Q3U3_9FIRM</name>
<dbReference type="PANTHER" id="PTHR43280">
    <property type="entry name" value="ARAC-FAMILY TRANSCRIPTIONAL REGULATOR"/>
    <property type="match status" value="1"/>
</dbReference>
<dbReference type="InterPro" id="IPR009057">
    <property type="entry name" value="Homeodomain-like_sf"/>
</dbReference>
<organism evidence="5 6">
    <name type="scientific">Robinsoniella peoriensis</name>
    <dbReference type="NCBI Taxonomy" id="180332"/>
    <lineage>
        <taxon>Bacteria</taxon>
        <taxon>Bacillati</taxon>
        <taxon>Bacillota</taxon>
        <taxon>Clostridia</taxon>
        <taxon>Lachnospirales</taxon>
        <taxon>Lachnospiraceae</taxon>
        <taxon>Robinsoniella</taxon>
    </lineage>
</organism>
<reference evidence="5 6" key="1">
    <citation type="journal article" date="2019" name="Anaerobe">
        <title>Detection of Robinsoniella peoriensis in multiple bone samples of a trauma patient.</title>
        <authorList>
            <person name="Schrottner P."/>
            <person name="Hartwich K."/>
            <person name="Bunk B."/>
            <person name="Schober I."/>
            <person name="Helbig S."/>
            <person name="Rudolph W.W."/>
            <person name="Gunzer F."/>
        </authorList>
    </citation>
    <scope>NUCLEOTIDE SEQUENCE [LARGE SCALE GENOMIC DNA]</scope>
    <source>
        <strain evidence="5 6">DSM 106044</strain>
    </source>
</reference>
<dbReference type="Proteomes" id="UP000306509">
    <property type="component" value="Unassembled WGS sequence"/>
</dbReference>
<dbReference type="Pfam" id="PF12833">
    <property type="entry name" value="HTH_18"/>
    <property type="match status" value="1"/>
</dbReference>
<dbReference type="RefSeq" id="WP_138003579.1">
    <property type="nucleotide sequence ID" value="NZ_CAUSDN010000043.1"/>
</dbReference>
<dbReference type="Pfam" id="PF02311">
    <property type="entry name" value="AraC_binding"/>
    <property type="match status" value="1"/>
</dbReference>
<evidence type="ECO:0000256" key="3">
    <source>
        <dbReference type="ARBA" id="ARBA00023163"/>
    </source>
</evidence>
<dbReference type="GO" id="GO:0043565">
    <property type="term" value="F:sequence-specific DNA binding"/>
    <property type="evidence" value="ECO:0007669"/>
    <property type="project" value="InterPro"/>
</dbReference>
<keyword evidence="3" id="KW-0804">Transcription</keyword>
<evidence type="ECO:0000313" key="5">
    <source>
        <dbReference type="EMBL" id="TLC99048.1"/>
    </source>
</evidence>
<dbReference type="STRING" id="180332.GCA_000797495_05719"/>
<dbReference type="SMART" id="SM00342">
    <property type="entry name" value="HTH_ARAC"/>
    <property type="match status" value="1"/>
</dbReference>
<evidence type="ECO:0000313" key="6">
    <source>
        <dbReference type="Proteomes" id="UP000306509"/>
    </source>
</evidence>
<keyword evidence="1" id="KW-0805">Transcription regulation</keyword>
<dbReference type="AlphaFoldDB" id="A0A4U8Q3U3"/>
<gene>
    <name evidence="5" type="primary">adaA_12</name>
    <name evidence="5" type="ORF">DSM106044_04194</name>
</gene>
<proteinExistence type="predicted"/>
<dbReference type="PROSITE" id="PS01124">
    <property type="entry name" value="HTH_ARAC_FAMILY_2"/>
    <property type="match status" value="1"/>
</dbReference>
<evidence type="ECO:0000256" key="1">
    <source>
        <dbReference type="ARBA" id="ARBA00023015"/>
    </source>
</evidence>
<dbReference type="SUPFAM" id="SSF51215">
    <property type="entry name" value="Regulatory protein AraC"/>
    <property type="match status" value="1"/>
</dbReference>
<feature type="domain" description="HTH araC/xylS-type" evidence="4">
    <location>
        <begin position="194"/>
        <end position="291"/>
    </location>
</feature>
<keyword evidence="6" id="KW-1185">Reference proteome</keyword>